<dbReference type="Proteomes" id="UP000812287">
    <property type="component" value="Unassembled WGS sequence"/>
</dbReference>
<feature type="region of interest" description="Disordered" evidence="1">
    <location>
        <begin position="165"/>
        <end position="195"/>
    </location>
</feature>
<accession>A0A9P8AX85</accession>
<gene>
    <name evidence="2" type="ORF">BT62DRAFT_917315</name>
</gene>
<evidence type="ECO:0000313" key="3">
    <source>
        <dbReference type="Proteomes" id="UP000812287"/>
    </source>
</evidence>
<proteinExistence type="predicted"/>
<evidence type="ECO:0000256" key="1">
    <source>
        <dbReference type="SAM" id="MobiDB-lite"/>
    </source>
</evidence>
<dbReference type="AlphaFoldDB" id="A0A9P8AX85"/>
<feature type="compositionally biased region" description="Polar residues" evidence="1">
    <location>
        <begin position="165"/>
        <end position="181"/>
    </location>
</feature>
<dbReference type="GeneID" id="66106330"/>
<dbReference type="RefSeq" id="XP_043043177.1">
    <property type="nucleotide sequence ID" value="XM_043184033.1"/>
</dbReference>
<evidence type="ECO:0000313" key="2">
    <source>
        <dbReference type="EMBL" id="KAG7449677.1"/>
    </source>
</evidence>
<organism evidence="2 3">
    <name type="scientific">Guyanagaster necrorhizus</name>
    <dbReference type="NCBI Taxonomy" id="856835"/>
    <lineage>
        <taxon>Eukaryota</taxon>
        <taxon>Fungi</taxon>
        <taxon>Dikarya</taxon>
        <taxon>Basidiomycota</taxon>
        <taxon>Agaricomycotina</taxon>
        <taxon>Agaricomycetes</taxon>
        <taxon>Agaricomycetidae</taxon>
        <taxon>Agaricales</taxon>
        <taxon>Marasmiineae</taxon>
        <taxon>Physalacriaceae</taxon>
        <taxon>Guyanagaster</taxon>
    </lineage>
</organism>
<comment type="caution">
    <text evidence="2">The sequence shown here is derived from an EMBL/GenBank/DDBJ whole genome shotgun (WGS) entry which is preliminary data.</text>
</comment>
<dbReference type="EMBL" id="MU250527">
    <property type="protein sequence ID" value="KAG7449677.1"/>
    <property type="molecule type" value="Genomic_DNA"/>
</dbReference>
<protein>
    <submittedName>
        <fullName evidence="2">Uncharacterized protein</fullName>
    </submittedName>
</protein>
<keyword evidence="3" id="KW-1185">Reference proteome</keyword>
<reference evidence="2" key="1">
    <citation type="submission" date="2020-11" db="EMBL/GenBank/DDBJ databases">
        <title>Adaptations for nitrogen fixation in a non-lichenized fungal sporocarp promotes dispersal by wood-feeding termites.</title>
        <authorList>
            <consortium name="DOE Joint Genome Institute"/>
            <person name="Koch R.A."/>
            <person name="Yoon G."/>
            <person name="Arayal U."/>
            <person name="Lail K."/>
            <person name="Amirebrahimi M."/>
            <person name="Labutti K."/>
            <person name="Lipzen A."/>
            <person name="Riley R."/>
            <person name="Barry K."/>
            <person name="Henrissat B."/>
            <person name="Grigoriev I.V."/>
            <person name="Herr J.R."/>
            <person name="Aime M.C."/>
        </authorList>
    </citation>
    <scope>NUCLEOTIDE SEQUENCE</scope>
    <source>
        <strain evidence="2">MCA 3950</strain>
    </source>
</reference>
<name>A0A9P8AX85_9AGAR</name>
<sequence length="195" mass="21978">MFDFVSVASANEKIVVFERKEFMKVMVEKRMNPYREICPHQSHAIHTRWLAKSFGAGHPSEFRLSLFSGKLILTSIAILGEQCLLTYRRRSVEKKNGKPCTGGGCDSVKDKSSRRLREQSVVGYGKTITTETSTRDKLQRGENKHEQAHKYRIVCAIPTEEVEQSQTLYEETAMPSESTQGKKGGLKGSLFNTAT</sequence>